<proteinExistence type="predicted"/>
<gene>
    <name evidence="1" type="ORF">GX523_15760</name>
</gene>
<accession>A0A7C6Z6A9</accession>
<dbReference type="Gene3D" id="3.40.50.300">
    <property type="entry name" value="P-loop containing nucleotide triphosphate hydrolases"/>
    <property type="match status" value="1"/>
</dbReference>
<organism evidence="1 2">
    <name type="scientific">Desulfitobacterium dehalogenans</name>
    <dbReference type="NCBI Taxonomy" id="36854"/>
    <lineage>
        <taxon>Bacteria</taxon>
        <taxon>Bacillati</taxon>
        <taxon>Bacillota</taxon>
        <taxon>Clostridia</taxon>
        <taxon>Eubacteriales</taxon>
        <taxon>Desulfitobacteriaceae</taxon>
        <taxon>Desulfitobacterium</taxon>
    </lineage>
</organism>
<dbReference type="SUPFAM" id="SSF52540">
    <property type="entry name" value="P-loop containing nucleoside triphosphate hydrolases"/>
    <property type="match status" value="1"/>
</dbReference>
<protein>
    <submittedName>
        <fullName evidence="1">Uncharacterized protein</fullName>
    </submittedName>
</protein>
<evidence type="ECO:0000313" key="2">
    <source>
        <dbReference type="Proteomes" id="UP000553059"/>
    </source>
</evidence>
<name>A0A7C6Z6A9_9FIRM</name>
<comment type="caution">
    <text evidence="1">The sequence shown here is derived from an EMBL/GenBank/DDBJ whole genome shotgun (WGS) entry which is preliminary data.</text>
</comment>
<dbReference type="InterPro" id="IPR027417">
    <property type="entry name" value="P-loop_NTPase"/>
</dbReference>
<reference evidence="1 2" key="1">
    <citation type="journal article" date="2020" name="Biotechnol. Biofuels">
        <title>New insights from the biogas microbiome by comprehensive genome-resolved metagenomics of nearly 1600 species originating from multiple anaerobic digesters.</title>
        <authorList>
            <person name="Campanaro S."/>
            <person name="Treu L."/>
            <person name="Rodriguez-R L.M."/>
            <person name="Kovalovszki A."/>
            <person name="Ziels R.M."/>
            <person name="Maus I."/>
            <person name="Zhu X."/>
            <person name="Kougias P.G."/>
            <person name="Basile A."/>
            <person name="Luo G."/>
            <person name="Schluter A."/>
            <person name="Konstantinidis K.T."/>
            <person name="Angelidaki I."/>
        </authorList>
    </citation>
    <scope>NUCLEOTIDE SEQUENCE [LARGE SCALE GENOMIC DNA]</scope>
    <source>
        <strain evidence="1">AS05jafATM_4</strain>
    </source>
</reference>
<dbReference type="AlphaFoldDB" id="A0A7C6Z6A9"/>
<dbReference type="EMBL" id="DUTF01000339">
    <property type="protein sequence ID" value="HHY28170.1"/>
    <property type="molecule type" value="Genomic_DNA"/>
</dbReference>
<evidence type="ECO:0000313" key="1">
    <source>
        <dbReference type="EMBL" id="HHY28170.1"/>
    </source>
</evidence>
<sequence>MTSFKFVCRENEIQEVISSLESNVLVVLRSQNNSGLSHFLKKIMQLLWKDKSACFYIDGESQSPLSDQIIGQVAMFSKDDSPTQNSASKLLRKTNKGDLVFSVVTSCLYALDVVPVFPSIGTIANSLITSIKETIDTDQEHLSDFKTEKAVAKFCELLIRKHIKNIYLLIDNSQKLKPDEYSFLSLLVERYQVRVLFAFNDSYFLNEAELFSKLPCTNGQVTHRISNVSNEFQRPDDKLIEALFRCYGKDFSSEIIVFFDRHERNIHVIMAYVLGVPMDITNIDDQMQYLLKILSVLDCPVPSSLLFKILRAENLRSMEHSDDIFQTLCNKAVELGLLRIDSQDENQAQVFALNKRIFPEGALSINYIEKQKIIVDAIAIMDLEIDSLTAPMLEFAISNLEHDYTHCKRYIIALSRIQNRKNRLNLTNLDKLNYFEEAEELFYVCSLYYNRGIYDKPYRLLQTHRNFSRKPKYKIAQALISERLHIDSYVHKLENLFEITTDREKKCLLATVLFVAYLNSDDSHKYKCFFQHTSKYYYKSFEVCKNYYYLLRNVTYYMEDTPTAISNYEKCLSFFKAKDPVNYNRTISNYICYLMRYDSNQHARKFLEPISEEVSKILEYNDPAYAYLNNNYGIYLMRYTHEDPSVYFSSIPYSAGTTETPYIYAQVNLALYYVRKNPRLALMTINSIENHVHRTPVPRTKQFYAINRALIEFANGIFPQNLLDDIINKPLRGDATFAQALYEQYLSNKESDNALSEEDFNAMSLPGYLFYRYFKAEMLLSDF</sequence>
<dbReference type="Proteomes" id="UP000553059">
    <property type="component" value="Unassembled WGS sequence"/>
</dbReference>